<dbReference type="AlphaFoldDB" id="A0AAD5WHS6"/>
<organism evidence="1 2">
    <name type="scientific">Parelaphostrongylus tenuis</name>
    <name type="common">Meningeal worm</name>
    <dbReference type="NCBI Taxonomy" id="148309"/>
    <lineage>
        <taxon>Eukaryota</taxon>
        <taxon>Metazoa</taxon>
        <taxon>Ecdysozoa</taxon>
        <taxon>Nematoda</taxon>
        <taxon>Chromadorea</taxon>
        <taxon>Rhabditida</taxon>
        <taxon>Rhabditina</taxon>
        <taxon>Rhabditomorpha</taxon>
        <taxon>Strongyloidea</taxon>
        <taxon>Metastrongylidae</taxon>
        <taxon>Parelaphostrongylus</taxon>
    </lineage>
</organism>
<proteinExistence type="predicted"/>
<evidence type="ECO:0000313" key="2">
    <source>
        <dbReference type="Proteomes" id="UP001196413"/>
    </source>
</evidence>
<sequence length="79" mass="8638">MMDSKNESNAGDGGIGKLNVKSSPVKIRTTTVFEYLYGLVSNETVVHLVGSSTWERPWLTAHGEPVSDSKRVPIKLCFA</sequence>
<name>A0AAD5WHS6_PARTN</name>
<evidence type="ECO:0000313" key="1">
    <source>
        <dbReference type="EMBL" id="KAJ1370999.1"/>
    </source>
</evidence>
<comment type="caution">
    <text evidence="1">The sequence shown here is derived from an EMBL/GenBank/DDBJ whole genome shotgun (WGS) entry which is preliminary data.</text>
</comment>
<accession>A0AAD5WHS6</accession>
<reference evidence="1" key="1">
    <citation type="submission" date="2021-06" db="EMBL/GenBank/DDBJ databases">
        <title>Parelaphostrongylus tenuis whole genome reference sequence.</title>
        <authorList>
            <person name="Garwood T.J."/>
            <person name="Larsen P.A."/>
            <person name="Fountain-Jones N.M."/>
            <person name="Garbe J.R."/>
            <person name="Macchietto M.G."/>
            <person name="Kania S.A."/>
            <person name="Gerhold R.W."/>
            <person name="Richards J.E."/>
            <person name="Wolf T.M."/>
        </authorList>
    </citation>
    <scope>NUCLEOTIDE SEQUENCE</scope>
    <source>
        <strain evidence="1">MNPRO001-30</strain>
        <tissue evidence="1">Meninges</tissue>
    </source>
</reference>
<gene>
    <name evidence="1" type="ORF">KIN20_032860</name>
</gene>
<dbReference type="EMBL" id="JAHQIW010006889">
    <property type="protein sequence ID" value="KAJ1370999.1"/>
    <property type="molecule type" value="Genomic_DNA"/>
</dbReference>
<protein>
    <submittedName>
        <fullName evidence="1">Uncharacterized protein</fullName>
    </submittedName>
</protein>
<dbReference type="Proteomes" id="UP001196413">
    <property type="component" value="Unassembled WGS sequence"/>
</dbReference>
<keyword evidence="2" id="KW-1185">Reference proteome</keyword>